<proteinExistence type="predicted"/>
<dbReference type="EC" id="3.1.3.-" evidence="1"/>
<keyword evidence="2" id="KW-1185">Reference proteome</keyword>
<dbReference type="InterPro" id="IPR050275">
    <property type="entry name" value="PGM_Phosphatase"/>
</dbReference>
<reference evidence="2" key="1">
    <citation type="journal article" date="2019" name="Int. J. Syst. Evol. Microbiol.">
        <title>The Global Catalogue of Microorganisms (GCM) 10K type strain sequencing project: providing services to taxonomists for standard genome sequencing and annotation.</title>
        <authorList>
            <consortium name="The Broad Institute Genomics Platform"/>
            <consortium name="The Broad Institute Genome Sequencing Center for Infectious Disease"/>
            <person name="Wu L."/>
            <person name="Ma J."/>
        </authorList>
    </citation>
    <scope>NUCLEOTIDE SEQUENCE [LARGE SCALE GENOMIC DNA]</scope>
    <source>
        <strain evidence="2">CGMCC 4.7241</strain>
    </source>
</reference>
<dbReference type="SUPFAM" id="SSF53254">
    <property type="entry name" value="Phosphoglycerate mutase-like"/>
    <property type="match status" value="1"/>
</dbReference>
<dbReference type="Pfam" id="PF00300">
    <property type="entry name" value="His_Phos_1"/>
    <property type="match status" value="1"/>
</dbReference>
<protein>
    <submittedName>
        <fullName evidence="1">Histidine phosphatase family protein</fullName>
        <ecNumber evidence="1">3.1.3.-</ecNumber>
    </submittedName>
</protein>
<dbReference type="EMBL" id="JBHRZH010000018">
    <property type="protein sequence ID" value="MFC3763422.1"/>
    <property type="molecule type" value="Genomic_DNA"/>
</dbReference>
<dbReference type="Gene3D" id="3.40.50.1240">
    <property type="entry name" value="Phosphoglycerate mutase-like"/>
    <property type="match status" value="1"/>
</dbReference>
<organism evidence="1 2">
    <name type="scientific">Tenggerimyces flavus</name>
    <dbReference type="NCBI Taxonomy" id="1708749"/>
    <lineage>
        <taxon>Bacteria</taxon>
        <taxon>Bacillati</taxon>
        <taxon>Actinomycetota</taxon>
        <taxon>Actinomycetes</taxon>
        <taxon>Propionibacteriales</taxon>
        <taxon>Nocardioidaceae</taxon>
        <taxon>Tenggerimyces</taxon>
    </lineage>
</organism>
<accession>A0ABV7YFN7</accession>
<dbReference type="SMART" id="SM00855">
    <property type="entry name" value="PGAM"/>
    <property type="match status" value="1"/>
</dbReference>
<dbReference type="PIRSF" id="PIRSF000709">
    <property type="entry name" value="6PFK_2-Ptase"/>
    <property type="match status" value="1"/>
</dbReference>
<sequence length="189" mass="20792">MTEGAELWIARHGETEWSRTHRHTSTTDLPLTSAGEQAAKALAERLAGTTFDLVLTSPLQRARQTARLAGFGDRAVVDPDAHEWRYGEYEGRTTAEIRETVPGWTVFRAPSPGGETAADVAARVDRLIARVRREATTALLFAHGHVLRVLAARWVDLPPEAGAHLVLNVATLSVLGWERDTPAVERWNS</sequence>
<dbReference type="PANTHER" id="PTHR48100">
    <property type="entry name" value="BROAD-SPECIFICITY PHOSPHATASE YOR283W-RELATED"/>
    <property type="match status" value="1"/>
</dbReference>
<evidence type="ECO:0000313" key="2">
    <source>
        <dbReference type="Proteomes" id="UP001595699"/>
    </source>
</evidence>
<evidence type="ECO:0000313" key="1">
    <source>
        <dbReference type="EMBL" id="MFC3763422.1"/>
    </source>
</evidence>
<dbReference type="Proteomes" id="UP001595699">
    <property type="component" value="Unassembled WGS sequence"/>
</dbReference>
<comment type="caution">
    <text evidence="1">The sequence shown here is derived from an EMBL/GenBank/DDBJ whole genome shotgun (WGS) entry which is preliminary data.</text>
</comment>
<dbReference type="RefSeq" id="WP_205117778.1">
    <property type="nucleotide sequence ID" value="NZ_JAFBCM010000001.1"/>
</dbReference>
<dbReference type="PANTHER" id="PTHR48100:SF15">
    <property type="entry name" value="SEDOHEPTULOSE 1,7-BISPHOSPHATASE"/>
    <property type="match status" value="1"/>
</dbReference>
<dbReference type="GO" id="GO:0016787">
    <property type="term" value="F:hydrolase activity"/>
    <property type="evidence" value="ECO:0007669"/>
    <property type="project" value="UniProtKB-KW"/>
</dbReference>
<name>A0ABV7YFN7_9ACTN</name>
<dbReference type="InterPro" id="IPR013078">
    <property type="entry name" value="His_Pase_superF_clade-1"/>
</dbReference>
<gene>
    <name evidence="1" type="ORF">ACFOUW_21470</name>
</gene>
<dbReference type="InterPro" id="IPR029033">
    <property type="entry name" value="His_PPase_superfam"/>
</dbReference>
<keyword evidence="1" id="KW-0378">Hydrolase</keyword>
<dbReference type="CDD" id="cd07067">
    <property type="entry name" value="HP_PGM_like"/>
    <property type="match status" value="1"/>
</dbReference>